<dbReference type="Pfam" id="PF00072">
    <property type="entry name" value="Response_reg"/>
    <property type="match status" value="1"/>
</dbReference>
<dbReference type="Proteomes" id="UP000319931">
    <property type="component" value="Unassembled WGS sequence"/>
</dbReference>
<dbReference type="SMART" id="SM00448">
    <property type="entry name" value="REC"/>
    <property type="match status" value="1"/>
</dbReference>
<dbReference type="SUPFAM" id="SSF55785">
    <property type="entry name" value="PYP-like sensor domain (PAS domain)"/>
    <property type="match status" value="1"/>
</dbReference>
<keyword evidence="8" id="KW-0812">Transmembrane</keyword>
<dbReference type="SUPFAM" id="SSF47384">
    <property type="entry name" value="Homodimeric domain of signal transducing histidine kinase"/>
    <property type="match status" value="1"/>
</dbReference>
<organism evidence="12 13">
    <name type="scientific">Sphingomonas glacialis</name>
    <dbReference type="NCBI Taxonomy" id="658225"/>
    <lineage>
        <taxon>Bacteria</taxon>
        <taxon>Pseudomonadati</taxon>
        <taxon>Pseudomonadota</taxon>
        <taxon>Alphaproteobacteria</taxon>
        <taxon>Sphingomonadales</taxon>
        <taxon>Sphingomonadaceae</taxon>
        <taxon>Sphingomonas</taxon>
    </lineage>
</organism>
<evidence type="ECO:0000256" key="5">
    <source>
        <dbReference type="ARBA" id="ARBA00022777"/>
    </source>
</evidence>
<keyword evidence="8" id="KW-1133">Transmembrane helix</keyword>
<dbReference type="GO" id="GO:0000155">
    <property type="term" value="F:phosphorelay sensor kinase activity"/>
    <property type="evidence" value="ECO:0007669"/>
    <property type="project" value="InterPro"/>
</dbReference>
<dbReference type="PRINTS" id="PR00344">
    <property type="entry name" value="BCTRLSENSOR"/>
</dbReference>
<dbReference type="Pfam" id="PF13188">
    <property type="entry name" value="PAS_8"/>
    <property type="match status" value="1"/>
</dbReference>
<gene>
    <name evidence="12" type="ORF">EAH76_02585</name>
</gene>
<dbReference type="Pfam" id="PF02518">
    <property type="entry name" value="HATPase_c"/>
    <property type="match status" value="1"/>
</dbReference>
<evidence type="ECO:0000313" key="12">
    <source>
        <dbReference type="EMBL" id="TPG56451.1"/>
    </source>
</evidence>
<feature type="transmembrane region" description="Helical" evidence="8">
    <location>
        <begin position="197"/>
        <end position="216"/>
    </location>
</feature>
<dbReference type="FunFam" id="1.10.287.130:FF:000001">
    <property type="entry name" value="Two-component sensor histidine kinase"/>
    <property type="match status" value="1"/>
</dbReference>
<dbReference type="PANTHER" id="PTHR43547:SF2">
    <property type="entry name" value="HYBRID SIGNAL TRANSDUCTION HISTIDINE KINASE C"/>
    <property type="match status" value="1"/>
</dbReference>
<dbReference type="CDD" id="cd00082">
    <property type="entry name" value="HisKA"/>
    <property type="match status" value="1"/>
</dbReference>
<dbReference type="SUPFAM" id="SSF52172">
    <property type="entry name" value="CheY-like"/>
    <property type="match status" value="2"/>
</dbReference>
<keyword evidence="13" id="KW-1185">Reference proteome</keyword>
<dbReference type="SUPFAM" id="SSF55874">
    <property type="entry name" value="ATPase domain of HSP90 chaperone/DNA topoisomerase II/histidine kinase"/>
    <property type="match status" value="1"/>
</dbReference>
<evidence type="ECO:0000256" key="3">
    <source>
        <dbReference type="ARBA" id="ARBA00022553"/>
    </source>
</evidence>
<evidence type="ECO:0000256" key="4">
    <source>
        <dbReference type="ARBA" id="ARBA00022679"/>
    </source>
</evidence>
<protein>
    <recommendedName>
        <fullName evidence="2">histidine kinase</fullName>
        <ecNumber evidence="2">2.7.13.3</ecNumber>
    </recommendedName>
</protein>
<dbReference type="InterPro" id="IPR000014">
    <property type="entry name" value="PAS"/>
</dbReference>
<dbReference type="PROSITE" id="PS50110">
    <property type="entry name" value="RESPONSE_REGULATORY"/>
    <property type="match status" value="1"/>
</dbReference>
<dbReference type="InterPro" id="IPR035965">
    <property type="entry name" value="PAS-like_dom_sf"/>
</dbReference>
<dbReference type="PROSITE" id="PS50112">
    <property type="entry name" value="PAS"/>
    <property type="match status" value="1"/>
</dbReference>
<evidence type="ECO:0000256" key="7">
    <source>
        <dbReference type="PROSITE-ProRule" id="PRU00169"/>
    </source>
</evidence>
<keyword evidence="3 7" id="KW-0597">Phosphoprotein</keyword>
<dbReference type="InterPro" id="IPR036097">
    <property type="entry name" value="HisK_dim/P_sf"/>
</dbReference>
<keyword evidence="5" id="KW-0418">Kinase</keyword>
<dbReference type="InterPro" id="IPR005467">
    <property type="entry name" value="His_kinase_dom"/>
</dbReference>
<evidence type="ECO:0000256" key="2">
    <source>
        <dbReference type="ARBA" id="ARBA00012438"/>
    </source>
</evidence>
<dbReference type="SMART" id="SM00091">
    <property type="entry name" value="PAS"/>
    <property type="match status" value="1"/>
</dbReference>
<evidence type="ECO:0000313" key="13">
    <source>
        <dbReference type="Proteomes" id="UP000319931"/>
    </source>
</evidence>
<dbReference type="RefSeq" id="WP_140847645.1">
    <property type="nucleotide sequence ID" value="NZ_RCZC01000001.1"/>
</dbReference>
<comment type="catalytic activity">
    <reaction evidence="1">
        <text>ATP + protein L-histidine = ADP + protein N-phospho-L-histidine.</text>
        <dbReference type="EC" id="2.7.13.3"/>
    </reaction>
</comment>
<dbReference type="NCBIfam" id="TIGR00229">
    <property type="entry name" value="sensory_box"/>
    <property type="match status" value="1"/>
</dbReference>
<dbReference type="SMART" id="SM00387">
    <property type="entry name" value="HATPase_c"/>
    <property type="match status" value="1"/>
</dbReference>
<dbReference type="Gene3D" id="3.30.565.10">
    <property type="entry name" value="Histidine kinase-like ATPase, C-terminal domain"/>
    <property type="match status" value="1"/>
</dbReference>
<dbReference type="InterPro" id="IPR036890">
    <property type="entry name" value="HATPase_C_sf"/>
</dbReference>
<dbReference type="CDD" id="cd19410">
    <property type="entry name" value="HK9-like_sensor"/>
    <property type="match status" value="1"/>
</dbReference>
<dbReference type="EC" id="2.7.13.3" evidence="2"/>
<dbReference type="SMART" id="SM00388">
    <property type="entry name" value="HisKA"/>
    <property type="match status" value="1"/>
</dbReference>
<dbReference type="InterPro" id="IPR003661">
    <property type="entry name" value="HisK_dim/P_dom"/>
</dbReference>
<dbReference type="Pfam" id="PF00512">
    <property type="entry name" value="HisKA"/>
    <property type="match status" value="1"/>
</dbReference>
<evidence type="ECO:0000256" key="6">
    <source>
        <dbReference type="ARBA" id="ARBA00023012"/>
    </source>
</evidence>
<dbReference type="CDD" id="cd00156">
    <property type="entry name" value="REC"/>
    <property type="match status" value="1"/>
</dbReference>
<keyword evidence="6" id="KW-0902">Two-component regulatory system</keyword>
<feature type="domain" description="Histidine kinase" evidence="9">
    <location>
        <begin position="361"/>
        <end position="578"/>
    </location>
</feature>
<feature type="transmembrane region" description="Helical" evidence="8">
    <location>
        <begin position="20"/>
        <end position="40"/>
    </location>
</feature>
<evidence type="ECO:0000256" key="1">
    <source>
        <dbReference type="ARBA" id="ARBA00000085"/>
    </source>
</evidence>
<evidence type="ECO:0000256" key="8">
    <source>
        <dbReference type="SAM" id="Phobius"/>
    </source>
</evidence>
<feature type="domain" description="PAS" evidence="11">
    <location>
        <begin position="232"/>
        <end position="275"/>
    </location>
</feature>
<dbReference type="Gene3D" id="1.10.287.130">
    <property type="match status" value="1"/>
</dbReference>
<dbReference type="InterPro" id="IPR004358">
    <property type="entry name" value="Sig_transdc_His_kin-like_C"/>
</dbReference>
<keyword evidence="8" id="KW-0472">Membrane</keyword>
<dbReference type="EMBL" id="RCZC01000001">
    <property type="protein sequence ID" value="TPG56451.1"/>
    <property type="molecule type" value="Genomic_DNA"/>
</dbReference>
<evidence type="ECO:0000259" key="10">
    <source>
        <dbReference type="PROSITE" id="PS50110"/>
    </source>
</evidence>
<dbReference type="Pfam" id="PF05227">
    <property type="entry name" value="CHASE3"/>
    <property type="match status" value="1"/>
</dbReference>
<dbReference type="AlphaFoldDB" id="A0A502G4F8"/>
<sequence>MTFATEHEIVRPTPPNLVQFLLLTLLAPVLLAVFSVWLEAEYASTDAFRQQAHDGFENSARVATLIERLTAAESAQRGFVITGERRFLDTYSTAKVAVGTTFLQLPPELRGHREEEQRLATLRRLARLKFAEMDEVIAKRRTAGLDAAASLVSSNAGQRLMEQIRLESTAMVDAAGRTRDREVATYRTRVGEDATTIRIGIGIIGLAMVAVALLIWRQGMAKYRSRLQTYDVAERNRAILQSTVDAIVIFDPNGMIETVNAAAAKMLGYRAADLIRWDSSSLIKQLDTSRTFHQRIGLVDGQLRMPHRPDRKLVHHDGHEIPVDVALGVMRLPAGDYIVASARNIAERKRAERMKDELISTVSHELRTPLTSVVGALSLLRSGAAGTIAEAPARLIEIAENNSRRLIRLINDMLDIDRIQSGQLTLQRERTNLCEIAAQACEGSQGAASALDVQIECLLPKHPVLISGDAERLLQVISNLASNALRVTSAGGTVRIGVAQTDDGQALVTVDDDGPGVPIAFRDRIFGRFERATHERGVGTGLGLAISREIITRHDGRIWFEDRPAGGTRFAFALDRLREDRLEAAPVAMPKILVCTADADVVALVESLGIPTMFEMVRVDTVAAASAALARGDHAALLLDPTAPEDTDCGLVRALQASLDALTPPIVLVTAEHRARLETLATLDGVEWIEEPIDPARIAEALRAAVARSGTPRPTILHLDDDQDVLLVTEAALRLEANVLKATDLAAARKLIDTHVIDLAILDFDLGGASGLDLLPTLASAQDGAIPAILFSARDVGADVTDRVDAVLVKSRSSIRDLKAAIRRILAAADTTP</sequence>
<dbReference type="Gene3D" id="3.30.450.20">
    <property type="entry name" value="PAS domain"/>
    <property type="match status" value="1"/>
</dbReference>
<dbReference type="PROSITE" id="PS50109">
    <property type="entry name" value="HIS_KIN"/>
    <property type="match status" value="1"/>
</dbReference>
<reference evidence="12 13" key="1">
    <citation type="journal article" date="2019" name="Environ. Microbiol.">
        <title>Species interactions and distinct microbial communities in high Arctic permafrost affected cryosols are associated with the CH4 and CO2 gas fluxes.</title>
        <authorList>
            <person name="Altshuler I."/>
            <person name="Hamel J."/>
            <person name="Turney S."/>
            <person name="Magnuson E."/>
            <person name="Levesque R."/>
            <person name="Greer C."/>
            <person name="Whyte L.G."/>
        </authorList>
    </citation>
    <scope>NUCLEOTIDE SEQUENCE [LARGE SCALE GENOMIC DNA]</scope>
    <source>
        <strain evidence="12 13">E6.1</strain>
    </source>
</reference>
<dbReference type="PANTHER" id="PTHR43547">
    <property type="entry name" value="TWO-COMPONENT HISTIDINE KINASE"/>
    <property type="match status" value="1"/>
</dbReference>
<dbReference type="Gene3D" id="3.40.50.2300">
    <property type="match status" value="1"/>
</dbReference>
<dbReference type="InterPro" id="IPR011006">
    <property type="entry name" value="CheY-like_superfamily"/>
</dbReference>
<evidence type="ECO:0000259" key="11">
    <source>
        <dbReference type="PROSITE" id="PS50112"/>
    </source>
</evidence>
<dbReference type="InterPro" id="IPR007891">
    <property type="entry name" value="CHASE3"/>
</dbReference>
<comment type="caution">
    <text evidence="12">The sequence shown here is derived from an EMBL/GenBank/DDBJ whole genome shotgun (WGS) entry which is preliminary data.</text>
</comment>
<dbReference type="CDD" id="cd00130">
    <property type="entry name" value="PAS"/>
    <property type="match status" value="1"/>
</dbReference>
<dbReference type="InterPro" id="IPR003594">
    <property type="entry name" value="HATPase_dom"/>
</dbReference>
<accession>A0A502G4F8</accession>
<proteinExistence type="predicted"/>
<name>A0A502G4F8_9SPHN</name>
<feature type="domain" description="Response regulatory" evidence="10">
    <location>
        <begin position="715"/>
        <end position="825"/>
    </location>
</feature>
<dbReference type="InterPro" id="IPR001789">
    <property type="entry name" value="Sig_transdc_resp-reg_receiver"/>
</dbReference>
<dbReference type="OrthoDB" id="9801651at2"/>
<evidence type="ECO:0000259" key="9">
    <source>
        <dbReference type="PROSITE" id="PS50109"/>
    </source>
</evidence>
<keyword evidence="4" id="KW-0808">Transferase</keyword>
<feature type="modified residue" description="4-aspartylphosphate" evidence="7">
    <location>
        <position position="763"/>
    </location>
</feature>